<evidence type="ECO:0000313" key="5">
    <source>
        <dbReference type="Proteomes" id="UP000619976"/>
    </source>
</evidence>
<sequence length="742" mass="86872">MYLQRLVIKNFRKFSEDNNIIEFASPYVLNEKNKKVELASECNKSIACATTLIIGQNNSGKSTIYNALDYAINRNDIDVNTFNYNKLHQLLQSYIANKNILELDDDMPKDKKKRKEKIEELRIELPKIEFDIIIKAPTKNKNILLTNFVDIIDVSIIKEDVENEIEIKFKIAFEIKETLEFIKNIKSLIIKNKANKENESAINDDLFRDFLKLINETSFIKKIYNINGLEISNKISNLNNIFSITNIAANLDSDENLLSKSFNKIIKFKLNKDINKKQHLEEKLENINKSIKKEIARENNESINKITNKIIDKNKMGVELISDVNFDSAFSKIIHYEFKENGLLIPENQFGLGYKNLMRIISELINYVDNYDETNLHNKVNIIYVEEPENYMHPQMQELFIKNIDDAINTLFNHSKKTINSQMVITTHSSHILNSKIHTGNTFNNINYLKTDEKGYTKSIILSDSKFIKPDTKDKNKENFHELNFIKKRFKFQVSNLFFSDAVIFVEGITEEHLLNYYISLDEELNTKYITIFNINGAYAHVYKPLLERLEIPFVIITDIDLFRKSEEKGEGKEKEYVQIQSLNKKETTNPLIRKYICNNNLLINDNLEKSEKSQLPENGLDYFENKKFKLIFQKDPIENQFASSFEEAFILTNYKNKILNKTLKELKPRIYKEIIGADNKKNMPKNIENSFKWQCKLEKDKSEFTNKLLFNIINKDPKTPTPSLPKYITDALEFIKKNLKP</sequence>
<dbReference type="InterPro" id="IPR041685">
    <property type="entry name" value="AAA_GajA/Old/RecF-like"/>
</dbReference>
<evidence type="ECO:0000259" key="3">
    <source>
        <dbReference type="Pfam" id="PF20469"/>
    </source>
</evidence>
<dbReference type="PANTHER" id="PTHR43581">
    <property type="entry name" value="ATP/GTP PHOSPHATASE"/>
    <property type="match status" value="1"/>
</dbReference>
<name>A0ABS0W1R9_9GAMM</name>
<dbReference type="Pfam" id="PF13175">
    <property type="entry name" value="AAA_15"/>
    <property type="match status" value="1"/>
</dbReference>
<dbReference type="Pfam" id="PF20469">
    <property type="entry name" value="OLD-like_TOPRIM"/>
    <property type="match status" value="1"/>
</dbReference>
<dbReference type="CDD" id="cd01026">
    <property type="entry name" value="TOPRIM_OLD"/>
    <property type="match status" value="1"/>
</dbReference>
<dbReference type="EMBL" id="JAEKCB010000002">
    <property type="protein sequence ID" value="MBJ2117256.1"/>
    <property type="molecule type" value="Genomic_DNA"/>
</dbReference>
<proteinExistence type="predicted"/>
<evidence type="ECO:0000259" key="2">
    <source>
        <dbReference type="Pfam" id="PF13175"/>
    </source>
</evidence>
<dbReference type="SUPFAM" id="SSF52540">
    <property type="entry name" value="P-loop containing nucleoside triphosphate hydrolases"/>
    <property type="match status" value="1"/>
</dbReference>
<organism evidence="4 5">
    <name type="scientific">Proteus penneri</name>
    <dbReference type="NCBI Taxonomy" id="102862"/>
    <lineage>
        <taxon>Bacteria</taxon>
        <taxon>Pseudomonadati</taxon>
        <taxon>Pseudomonadota</taxon>
        <taxon>Gammaproteobacteria</taxon>
        <taxon>Enterobacterales</taxon>
        <taxon>Morganellaceae</taxon>
        <taxon>Proteus</taxon>
    </lineage>
</organism>
<dbReference type="Gene3D" id="3.40.50.300">
    <property type="entry name" value="P-loop containing nucleotide triphosphate hydrolases"/>
    <property type="match status" value="1"/>
</dbReference>
<feature type="coiled-coil region" evidence="1">
    <location>
        <begin position="270"/>
        <end position="301"/>
    </location>
</feature>
<evidence type="ECO:0000256" key="1">
    <source>
        <dbReference type="SAM" id="Coils"/>
    </source>
</evidence>
<dbReference type="InterPro" id="IPR034139">
    <property type="entry name" value="TOPRIM_OLD"/>
</dbReference>
<feature type="domain" description="Endonuclease GajA/Old nuclease/RecF-like AAA" evidence="2">
    <location>
        <begin position="1"/>
        <end position="432"/>
    </location>
</feature>
<protein>
    <submittedName>
        <fullName evidence="4">AAA family ATPase</fullName>
    </submittedName>
</protein>
<accession>A0ABS0W1R9</accession>
<comment type="caution">
    <text evidence="4">The sequence shown here is derived from an EMBL/GenBank/DDBJ whole genome shotgun (WGS) entry which is preliminary data.</text>
</comment>
<dbReference type="InterPro" id="IPR027417">
    <property type="entry name" value="P-loop_NTPase"/>
</dbReference>
<dbReference type="RefSeq" id="WP_161706440.1">
    <property type="nucleotide sequence ID" value="NZ_CAXOLJ010000003.1"/>
</dbReference>
<feature type="domain" description="OLD protein-like TOPRIM" evidence="3">
    <location>
        <begin position="498"/>
        <end position="561"/>
    </location>
</feature>
<keyword evidence="1" id="KW-0175">Coiled coil</keyword>
<gene>
    <name evidence="4" type="ORF">JFQ69_06235</name>
</gene>
<dbReference type="PANTHER" id="PTHR43581:SF4">
    <property type="entry name" value="ATP_GTP PHOSPHATASE"/>
    <property type="match status" value="1"/>
</dbReference>
<evidence type="ECO:0000313" key="4">
    <source>
        <dbReference type="EMBL" id="MBJ2117256.1"/>
    </source>
</evidence>
<keyword evidence="5" id="KW-1185">Reference proteome</keyword>
<reference evidence="4 5" key="1">
    <citation type="submission" date="2020-12" db="EMBL/GenBank/DDBJ databases">
        <title>Enhanced detection system for hospital associated transmission using whole genome sequencing surveillance.</title>
        <authorList>
            <person name="Harrison L.H."/>
            <person name="Van Tyne D."/>
            <person name="Marsh J.W."/>
            <person name="Griffith M.P."/>
            <person name="Snyder D.J."/>
            <person name="Cooper V.S."/>
            <person name="Mustapha M."/>
        </authorList>
    </citation>
    <scope>NUCLEOTIDE SEQUENCE [LARGE SCALE GENOMIC DNA]</scope>
    <source>
        <strain evidence="4 5">PR00195</strain>
    </source>
</reference>
<dbReference type="Proteomes" id="UP000619976">
    <property type="component" value="Unassembled WGS sequence"/>
</dbReference>
<dbReference type="InterPro" id="IPR051396">
    <property type="entry name" value="Bact_Antivir_Def_Nuclease"/>
</dbReference>